<dbReference type="Proteomes" id="UP001501771">
    <property type="component" value="Unassembled WGS sequence"/>
</dbReference>
<evidence type="ECO:0000313" key="9">
    <source>
        <dbReference type="Proteomes" id="UP001501771"/>
    </source>
</evidence>
<evidence type="ECO:0000256" key="1">
    <source>
        <dbReference type="ARBA" id="ARBA00004370"/>
    </source>
</evidence>
<evidence type="ECO:0000313" key="8">
    <source>
        <dbReference type="EMBL" id="GAA2151416.1"/>
    </source>
</evidence>
<name>A0ABN3A0F4_9ACTN</name>
<proteinExistence type="inferred from homology"/>
<evidence type="ECO:0000256" key="4">
    <source>
        <dbReference type="ARBA" id="ARBA00022989"/>
    </source>
</evidence>
<feature type="transmembrane region" description="Helical" evidence="6">
    <location>
        <begin position="216"/>
        <end position="234"/>
    </location>
</feature>
<feature type="compositionally biased region" description="Polar residues" evidence="7">
    <location>
        <begin position="288"/>
        <end position="301"/>
    </location>
</feature>
<feature type="transmembrane region" description="Helical" evidence="6">
    <location>
        <begin position="12"/>
        <end position="30"/>
    </location>
</feature>
<dbReference type="InterPro" id="IPR045214">
    <property type="entry name" value="Surf1/Surf4"/>
</dbReference>
<keyword evidence="9" id="KW-1185">Reference proteome</keyword>
<comment type="similarity">
    <text evidence="2 6">Belongs to the SURF1 family.</text>
</comment>
<keyword evidence="6" id="KW-1003">Cell membrane</keyword>
<evidence type="ECO:0000256" key="7">
    <source>
        <dbReference type="SAM" id="MobiDB-lite"/>
    </source>
</evidence>
<feature type="region of interest" description="Disordered" evidence="7">
    <location>
        <begin position="253"/>
        <end position="326"/>
    </location>
</feature>
<feature type="compositionally biased region" description="Basic and acidic residues" evidence="7">
    <location>
        <begin position="272"/>
        <end position="283"/>
    </location>
</feature>
<keyword evidence="4 6" id="KW-1133">Transmembrane helix</keyword>
<protein>
    <recommendedName>
        <fullName evidence="6">SURF1-like protein</fullName>
    </recommendedName>
</protein>
<dbReference type="InterPro" id="IPR002994">
    <property type="entry name" value="Surf1/Shy1"/>
</dbReference>
<evidence type="ECO:0000256" key="5">
    <source>
        <dbReference type="ARBA" id="ARBA00023136"/>
    </source>
</evidence>
<accession>A0ABN3A0F4</accession>
<dbReference type="PROSITE" id="PS50895">
    <property type="entry name" value="SURF1"/>
    <property type="match status" value="1"/>
</dbReference>
<comment type="subcellular location">
    <subcellularLocation>
        <location evidence="6">Cell membrane</location>
        <topology evidence="6">Multi-pass membrane protein</topology>
    </subcellularLocation>
    <subcellularLocation>
        <location evidence="1">Membrane</location>
    </subcellularLocation>
</comment>
<dbReference type="RefSeq" id="WP_344154808.1">
    <property type="nucleotide sequence ID" value="NZ_BAAAQR010000011.1"/>
</dbReference>
<reference evidence="8 9" key="1">
    <citation type="journal article" date="2019" name="Int. J. Syst. Evol. Microbiol.">
        <title>The Global Catalogue of Microorganisms (GCM) 10K type strain sequencing project: providing services to taxonomists for standard genome sequencing and annotation.</title>
        <authorList>
            <consortium name="The Broad Institute Genomics Platform"/>
            <consortium name="The Broad Institute Genome Sequencing Center for Infectious Disease"/>
            <person name="Wu L."/>
            <person name="Ma J."/>
        </authorList>
    </citation>
    <scope>NUCLEOTIDE SEQUENCE [LARGE SCALE GENOMIC DNA]</scope>
    <source>
        <strain evidence="8 9">JCM 16022</strain>
    </source>
</reference>
<sequence length="326" mass="36181">MRSLRFLVSRRWLLFTLVVVLLAYATWWLGEWQFHRLADRKQSNAIIRTNEARDPAPVADVLAPGRAVDDRDEWRVVSATGRYDTTDTVVVRYRTRDGESGIDVVVPLVTGDGTTLLVDRGWMPSDNQGADPSDIPAPPSGQVTVTGWVRVDATDSAEVSDHSTRAISSVEIGKALDREVYGGFVDLKTEDPAPAQALEGAELPELDNGPHFFYGLQWWFFGVLAVFGFFYLMYDEWRAARRGETSAREEVLAERKQKRSARHAKKQAVRAAYERERQKEARGKAQAKGQSDRSMPPSTGTIAPDTNDAAGESRKAATRPNSSGSP</sequence>
<dbReference type="EMBL" id="BAAAQR010000011">
    <property type="protein sequence ID" value="GAA2151416.1"/>
    <property type="molecule type" value="Genomic_DNA"/>
</dbReference>
<dbReference type="Pfam" id="PF02104">
    <property type="entry name" value="SURF1"/>
    <property type="match status" value="1"/>
</dbReference>
<dbReference type="PANTHER" id="PTHR23427">
    <property type="entry name" value="SURFEIT LOCUS PROTEIN"/>
    <property type="match status" value="1"/>
</dbReference>
<comment type="caution">
    <text evidence="8">The sequence shown here is derived from an EMBL/GenBank/DDBJ whole genome shotgun (WGS) entry which is preliminary data.</text>
</comment>
<evidence type="ECO:0000256" key="3">
    <source>
        <dbReference type="ARBA" id="ARBA00022692"/>
    </source>
</evidence>
<keyword evidence="5 6" id="KW-0472">Membrane</keyword>
<gene>
    <name evidence="8" type="ORF">GCM10009844_33560</name>
</gene>
<dbReference type="CDD" id="cd06662">
    <property type="entry name" value="SURF1"/>
    <property type="match status" value="1"/>
</dbReference>
<evidence type="ECO:0000256" key="2">
    <source>
        <dbReference type="ARBA" id="ARBA00007165"/>
    </source>
</evidence>
<organism evidence="8 9">
    <name type="scientific">Nocardioides koreensis</name>
    <dbReference type="NCBI Taxonomy" id="433651"/>
    <lineage>
        <taxon>Bacteria</taxon>
        <taxon>Bacillati</taxon>
        <taxon>Actinomycetota</taxon>
        <taxon>Actinomycetes</taxon>
        <taxon>Propionibacteriales</taxon>
        <taxon>Nocardioidaceae</taxon>
        <taxon>Nocardioides</taxon>
    </lineage>
</organism>
<keyword evidence="3 6" id="KW-0812">Transmembrane</keyword>
<evidence type="ECO:0000256" key="6">
    <source>
        <dbReference type="RuleBase" id="RU363076"/>
    </source>
</evidence>
<dbReference type="PANTHER" id="PTHR23427:SF2">
    <property type="entry name" value="SURFEIT LOCUS PROTEIN 1"/>
    <property type="match status" value="1"/>
</dbReference>
<feature type="compositionally biased region" description="Basic residues" evidence="7">
    <location>
        <begin position="256"/>
        <end position="268"/>
    </location>
</feature>